<evidence type="ECO:0000256" key="1">
    <source>
        <dbReference type="SAM" id="MobiDB-lite"/>
    </source>
</evidence>
<protein>
    <submittedName>
        <fullName evidence="2">Uncharacterized protein</fullName>
    </submittedName>
</protein>
<dbReference type="AlphaFoldDB" id="A0A438M7D8"/>
<accession>A0A438M7D8</accession>
<keyword evidence="3" id="KW-1185">Reference proteome</keyword>
<reference evidence="2 3" key="1">
    <citation type="submission" date="2019-01" db="EMBL/GenBank/DDBJ databases">
        <title>Sequencing the genomes of 1000 actinobacteria strains.</title>
        <authorList>
            <person name="Klenk H.-P."/>
        </authorList>
    </citation>
    <scope>NUCLEOTIDE SEQUENCE [LARGE SCALE GENOMIC DNA]</scope>
    <source>
        <strain evidence="2 3">DSM 43925</strain>
    </source>
</reference>
<evidence type="ECO:0000313" key="3">
    <source>
        <dbReference type="Proteomes" id="UP000284824"/>
    </source>
</evidence>
<feature type="region of interest" description="Disordered" evidence="1">
    <location>
        <begin position="98"/>
        <end position="118"/>
    </location>
</feature>
<feature type="compositionally biased region" description="Basic residues" evidence="1">
    <location>
        <begin position="47"/>
        <end position="57"/>
    </location>
</feature>
<gene>
    <name evidence="2" type="ORF">EDD27_4070</name>
</gene>
<feature type="region of interest" description="Disordered" evidence="1">
    <location>
        <begin position="33"/>
        <end position="86"/>
    </location>
</feature>
<dbReference type="EMBL" id="SAUN01000001">
    <property type="protein sequence ID" value="RVX41525.1"/>
    <property type="molecule type" value="Genomic_DNA"/>
</dbReference>
<feature type="compositionally biased region" description="Gly residues" evidence="1">
    <location>
        <begin position="69"/>
        <end position="78"/>
    </location>
</feature>
<evidence type="ECO:0000313" key="2">
    <source>
        <dbReference type="EMBL" id="RVX41525.1"/>
    </source>
</evidence>
<proteinExistence type="predicted"/>
<feature type="region of interest" description="Disordered" evidence="1">
    <location>
        <begin position="148"/>
        <end position="216"/>
    </location>
</feature>
<comment type="caution">
    <text evidence="2">The sequence shown here is derived from an EMBL/GenBank/DDBJ whole genome shotgun (WGS) entry which is preliminary data.</text>
</comment>
<name>A0A438M7D8_9ACTN</name>
<dbReference type="Proteomes" id="UP000284824">
    <property type="component" value="Unassembled WGS sequence"/>
</dbReference>
<organism evidence="2 3">
    <name type="scientific">Nonomuraea polychroma</name>
    <dbReference type="NCBI Taxonomy" id="46176"/>
    <lineage>
        <taxon>Bacteria</taxon>
        <taxon>Bacillati</taxon>
        <taxon>Actinomycetota</taxon>
        <taxon>Actinomycetes</taxon>
        <taxon>Streptosporangiales</taxon>
        <taxon>Streptosporangiaceae</taxon>
        <taxon>Nonomuraea</taxon>
    </lineage>
</organism>
<feature type="compositionally biased region" description="Low complexity" evidence="1">
    <location>
        <begin position="180"/>
        <end position="190"/>
    </location>
</feature>
<sequence>MVTVSAPFAHSIRRCHCDNGRFRDPGVAPLGHRGRHPGPPLWPPRVSARRPRVPPRRRCPELGTNVGATIGGRGGELRAGGTRHPVQKRWAERLRGCAATRRKGSRTGLGGPHGGPERGLRAAIRVLGAAPERGWVATDVRGSIAAAGSRPVLPRQDRSRGDAIEGGAGRSMSPRRRSGTSRPTSSTPRGKGLMCAFDRSTSPPGTPWRPSSGEEQGVLLLRCGPAPYACARP</sequence>